<accession>A0A3N4LMZ1</accession>
<sequence>MYRYCLACFSSAMVSCFILVSLDSGSRHKSIKRIPLLPSLDLESHNRVIIEGFRNLLLVIRCYYGNDLLVNKNSYTLKYNYTK</sequence>
<evidence type="ECO:0000313" key="2">
    <source>
        <dbReference type="Proteomes" id="UP000267821"/>
    </source>
</evidence>
<dbReference type="InParanoid" id="A0A3N4LMZ1"/>
<organism evidence="1 2">
    <name type="scientific">Terfezia boudieri ATCC MYA-4762</name>
    <dbReference type="NCBI Taxonomy" id="1051890"/>
    <lineage>
        <taxon>Eukaryota</taxon>
        <taxon>Fungi</taxon>
        <taxon>Dikarya</taxon>
        <taxon>Ascomycota</taxon>
        <taxon>Pezizomycotina</taxon>
        <taxon>Pezizomycetes</taxon>
        <taxon>Pezizales</taxon>
        <taxon>Pezizaceae</taxon>
        <taxon>Terfezia</taxon>
    </lineage>
</organism>
<proteinExistence type="predicted"/>
<dbReference type="EMBL" id="ML121542">
    <property type="protein sequence ID" value="RPB24287.1"/>
    <property type="molecule type" value="Genomic_DNA"/>
</dbReference>
<keyword evidence="2" id="KW-1185">Reference proteome</keyword>
<dbReference type="Proteomes" id="UP000267821">
    <property type="component" value="Unassembled WGS sequence"/>
</dbReference>
<gene>
    <name evidence="1" type="ORF">L211DRAFT_837669</name>
</gene>
<dbReference type="AlphaFoldDB" id="A0A3N4LMZ1"/>
<dbReference type="PROSITE" id="PS51257">
    <property type="entry name" value="PROKAR_LIPOPROTEIN"/>
    <property type="match status" value="1"/>
</dbReference>
<protein>
    <submittedName>
        <fullName evidence="1">Uncharacterized protein</fullName>
    </submittedName>
</protein>
<evidence type="ECO:0000313" key="1">
    <source>
        <dbReference type="EMBL" id="RPB24287.1"/>
    </source>
</evidence>
<reference evidence="1 2" key="1">
    <citation type="journal article" date="2018" name="Nat. Ecol. Evol.">
        <title>Pezizomycetes genomes reveal the molecular basis of ectomycorrhizal truffle lifestyle.</title>
        <authorList>
            <person name="Murat C."/>
            <person name="Payen T."/>
            <person name="Noel B."/>
            <person name="Kuo A."/>
            <person name="Morin E."/>
            <person name="Chen J."/>
            <person name="Kohler A."/>
            <person name="Krizsan K."/>
            <person name="Balestrini R."/>
            <person name="Da Silva C."/>
            <person name="Montanini B."/>
            <person name="Hainaut M."/>
            <person name="Levati E."/>
            <person name="Barry K.W."/>
            <person name="Belfiori B."/>
            <person name="Cichocki N."/>
            <person name="Clum A."/>
            <person name="Dockter R.B."/>
            <person name="Fauchery L."/>
            <person name="Guy J."/>
            <person name="Iotti M."/>
            <person name="Le Tacon F."/>
            <person name="Lindquist E.A."/>
            <person name="Lipzen A."/>
            <person name="Malagnac F."/>
            <person name="Mello A."/>
            <person name="Molinier V."/>
            <person name="Miyauchi S."/>
            <person name="Poulain J."/>
            <person name="Riccioni C."/>
            <person name="Rubini A."/>
            <person name="Sitrit Y."/>
            <person name="Splivallo R."/>
            <person name="Traeger S."/>
            <person name="Wang M."/>
            <person name="Zifcakova L."/>
            <person name="Wipf D."/>
            <person name="Zambonelli A."/>
            <person name="Paolocci F."/>
            <person name="Nowrousian M."/>
            <person name="Ottonello S."/>
            <person name="Baldrian P."/>
            <person name="Spatafora J.W."/>
            <person name="Henrissat B."/>
            <person name="Nagy L.G."/>
            <person name="Aury J.M."/>
            <person name="Wincker P."/>
            <person name="Grigoriev I.V."/>
            <person name="Bonfante P."/>
            <person name="Martin F.M."/>
        </authorList>
    </citation>
    <scope>NUCLEOTIDE SEQUENCE [LARGE SCALE GENOMIC DNA]</scope>
    <source>
        <strain evidence="1 2">ATCC MYA-4762</strain>
    </source>
</reference>
<name>A0A3N4LMZ1_9PEZI</name>